<name>A0A369QC53_9BACT</name>
<organism evidence="1 2">
    <name type="scientific">Adhaeribacter pallidiroseus</name>
    <dbReference type="NCBI Taxonomy" id="2072847"/>
    <lineage>
        <taxon>Bacteria</taxon>
        <taxon>Pseudomonadati</taxon>
        <taxon>Bacteroidota</taxon>
        <taxon>Cytophagia</taxon>
        <taxon>Cytophagales</taxon>
        <taxon>Hymenobacteraceae</taxon>
        <taxon>Adhaeribacter</taxon>
    </lineage>
</organism>
<evidence type="ECO:0000313" key="2">
    <source>
        <dbReference type="Proteomes" id="UP000253919"/>
    </source>
</evidence>
<dbReference type="RefSeq" id="WP_115371747.1">
    <property type="nucleotide sequence ID" value="NZ_QASA01000001.1"/>
</dbReference>
<comment type="caution">
    <text evidence="1">The sequence shown here is derived from an EMBL/GenBank/DDBJ whole genome shotgun (WGS) entry which is preliminary data.</text>
</comment>
<accession>A0A369QC53</accession>
<keyword evidence="2" id="KW-1185">Reference proteome</keyword>
<reference evidence="1 2" key="1">
    <citation type="submission" date="2018-04" db="EMBL/GenBank/DDBJ databases">
        <title>Adhaeribacter sp. HMF7616 genome sequencing and assembly.</title>
        <authorList>
            <person name="Kang H."/>
            <person name="Kang J."/>
            <person name="Cha I."/>
            <person name="Kim H."/>
            <person name="Joh K."/>
        </authorList>
    </citation>
    <scope>NUCLEOTIDE SEQUENCE [LARGE SCALE GENOMIC DNA]</scope>
    <source>
        <strain evidence="1 2">HMF7616</strain>
    </source>
</reference>
<dbReference type="EMBL" id="QASA01000001">
    <property type="protein sequence ID" value="RDC62284.1"/>
    <property type="molecule type" value="Genomic_DNA"/>
</dbReference>
<sequence length="82" mass="9658">MTTFNQVKELILAQGIVARVTILPETDIVLDLNYKPTDVAELFHMIQRIFKINLNLEEITNYTRLDQITQYIQVNRQLLDPR</sequence>
<protein>
    <recommendedName>
        <fullName evidence="3">Carrier domain-containing protein</fullName>
    </recommendedName>
</protein>
<dbReference type="SUPFAM" id="SSF47336">
    <property type="entry name" value="ACP-like"/>
    <property type="match status" value="1"/>
</dbReference>
<evidence type="ECO:0000313" key="1">
    <source>
        <dbReference type="EMBL" id="RDC62284.1"/>
    </source>
</evidence>
<dbReference type="AlphaFoldDB" id="A0A369QC53"/>
<proteinExistence type="predicted"/>
<dbReference type="Gene3D" id="1.10.1200.10">
    <property type="entry name" value="ACP-like"/>
    <property type="match status" value="1"/>
</dbReference>
<dbReference type="OrthoDB" id="982282at2"/>
<dbReference type="InterPro" id="IPR036736">
    <property type="entry name" value="ACP-like_sf"/>
</dbReference>
<dbReference type="Proteomes" id="UP000253919">
    <property type="component" value="Unassembled WGS sequence"/>
</dbReference>
<evidence type="ECO:0008006" key="3">
    <source>
        <dbReference type="Google" id="ProtNLM"/>
    </source>
</evidence>
<gene>
    <name evidence="1" type="ORF">AHMF7616_00876</name>
</gene>